<protein>
    <recommendedName>
        <fullName evidence="3">F-box domain-containing protein</fullName>
    </recommendedName>
</protein>
<dbReference type="AlphaFoldDB" id="A0AAD7C2L7"/>
<dbReference type="Proteomes" id="UP001221757">
    <property type="component" value="Unassembled WGS sequence"/>
</dbReference>
<dbReference type="Gene3D" id="1.20.1280.50">
    <property type="match status" value="1"/>
</dbReference>
<evidence type="ECO:0000313" key="1">
    <source>
        <dbReference type="EMBL" id="KAJ7637219.1"/>
    </source>
</evidence>
<keyword evidence="2" id="KW-1185">Reference proteome</keyword>
<reference evidence="1" key="1">
    <citation type="submission" date="2023-03" db="EMBL/GenBank/DDBJ databases">
        <title>Massive genome expansion in bonnet fungi (Mycena s.s.) driven by repeated elements and novel gene families across ecological guilds.</title>
        <authorList>
            <consortium name="Lawrence Berkeley National Laboratory"/>
            <person name="Harder C.B."/>
            <person name="Miyauchi S."/>
            <person name="Viragh M."/>
            <person name="Kuo A."/>
            <person name="Thoen E."/>
            <person name="Andreopoulos B."/>
            <person name="Lu D."/>
            <person name="Skrede I."/>
            <person name="Drula E."/>
            <person name="Henrissat B."/>
            <person name="Morin E."/>
            <person name="Kohler A."/>
            <person name="Barry K."/>
            <person name="LaButti K."/>
            <person name="Morin E."/>
            <person name="Salamov A."/>
            <person name="Lipzen A."/>
            <person name="Mereny Z."/>
            <person name="Hegedus B."/>
            <person name="Baldrian P."/>
            <person name="Stursova M."/>
            <person name="Weitz H."/>
            <person name="Taylor A."/>
            <person name="Grigoriev I.V."/>
            <person name="Nagy L.G."/>
            <person name="Martin F."/>
            <person name="Kauserud H."/>
        </authorList>
    </citation>
    <scope>NUCLEOTIDE SEQUENCE</scope>
    <source>
        <strain evidence="1">CBHHK067</strain>
    </source>
</reference>
<comment type="caution">
    <text evidence="1">The sequence shown here is derived from an EMBL/GenBank/DDBJ whole genome shotgun (WGS) entry which is preliminary data.</text>
</comment>
<name>A0AAD7C2L7_MYCRO</name>
<gene>
    <name evidence="1" type="ORF">B0H17DRAFT_1107239</name>
</gene>
<accession>A0AAD7C2L7</accession>
<dbReference type="EMBL" id="JARKIE010000461">
    <property type="protein sequence ID" value="KAJ7637219.1"/>
    <property type="molecule type" value="Genomic_DNA"/>
</dbReference>
<organism evidence="1 2">
    <name type="scientific">Mycena rosella</name>
    <name type="common">Pink bonnet</name>
    <name type="synonym">Agaricus rosellus</name>
    <dbReference type="NCBI Taxonomy" id="1033263"/>
    <lineage>
        <taxon>Eukaryota</taxon>
        <taxon>Fungi</taxon>
        <taxon>Dikarya</taxon>
        <taxon>Basidiomycota</taxon>
        <taxon>Agaricomycotina</taxon>
        <taxon>Agaricomycetes</taxon>
        <taxon>Agaricomycetidae</taxon>
        <taxon>Agaricales</taxon>
        <taxon>Marasmiineae</taxon>
        <taxon>Mycenaceae</taxon>
        <taxon>Mycena</taxon>
    </lineage>
</organism>
<evidence type="ECO:0000313" key="2">
    <source>
        <dbReference type="Proteomes" id="UP001221757"/>
    </source>
</evidence>
<sequence>MSTAALRERLAELDAAIVEQKTVLKDLEWDRTAVHRQLHATSTFPVSTLPVEITAEIFSLCLPSIEELRDDRRSIAYRLNVEAPTLFLGVCRAWRDLALDTSALWATVGLCFDSIAVDVASEPVVEEFIHQWFGRAGLRPLSIVFSSTSANSPFTPSRLGDLIHRYAHRLRHIELYISQRNIPELGLDSVTFPLLQRAVLDDPFDPWPDFSAPVHIYNNAPRLHDLILLNATHFSFYTPPFSQLTKFEGEITGDLNIFVLAPNLVEAKCVVNQLGTPPASHILHPRLQFLTLSKSVYSDNAPDDDGLDILPHLTLPALQSLHISDIGDFPQSISLFFTRSFPPLRTLSTTIGRGRFSEWDTCFSRVAATLENLEVSSPTPEFQNQVFHLGSEGSIYNPLPRLRTFHLTTALETDYTTLVNFLLIRSATPTLAKIRSFRLVCRSGACLRDNLSDELGTGPGHLATLANMGIDIHIESLEKTSIKHVQYIPDDPAFNFS</sequence>
<proteinExistence type="predicted"/>
<evidence type="ECO:0008006" key="3">
    <source>
        <dbReference type="Google" id="ProtNLM"/>
    </source>
</evidence>